<evidence type="ECO:0000256" key="1">
    <source>
        <dbReference type="SAM" id="SignalP"/>
    </source>
</evidence>
<evidence type="ECO:0000313" key="2">
    <source>
        <dbReference type="EMBL" id="KAH9845619.1"/>
    </source>
</evidence>
<organism evidence="2 3">
    <name type="scientific">Teratosphaeria destructans</name>
    <dbReference type="NCBI Taxonomy" id="418781"/>
    <lineage>
        <taxon>Eukaryota</taxon>
        <taxon>Fungi</taxon>
        <taxon>Dikarya</taxon>
        <taxon>Ascomycota</taxon>
        <taxon>Pezizomycotina</taxon>
        <taxon>Dothideomycetes</taxon>
        <taxon>Dothideomycetidae</taxon>
        <taxon>Mycosphaerellales</taxon>
        <taxon>Teratosphaeriaceae</taxon>
        <taxon>Teratosphaeria</taxon>
    </lineage>
</organism>
<name>A0A9W7T2G5_9PEZI</name>
<dbReference type="EMBL" id="RIBY02000014">
    <property type="protein sequence ID" value="KAH9845619.1"/>
    <property type="molecule type" value="Genomic_DNA"/>
</dbReference>
<dbReference type="OrthoDB" id="3852378at2759"/>
<sequence>MLLNHWIKSLGIVTQVRLTYAAIVNTDFHSAINVNVCQEIDGGSGFGRVTFDTNSCDCTGPRTLRAKCRRTRPNPREGHIQDYDRECDDRDPAVLCFPAEDADRNDDCSCTKIDKKYGSKPPHTTTGIACSQPLSAKWASNIKAIDVYSTVVTSKPQRSEIHGCYTETTRGRRLNNHYPCGSAADNGDILAFANGDDYHACIETNDDTPDRINFEWVIQSPWGHLKRDDGSQYDLRDLFHVDRTTGSDKYHGSIVLLNEHGEELDRYDP</sequence>
<keyword evidence="3" id="KW-1185">Reference proteome</keyword>
<dbReference type="Proteomes" id="UP001138500">
    <property type="component" value="Unassembled WGS sequence"/>
</dbReference>
<reference evidence="2 3" key="1">
    <citation type="journal article" date="2018" name="IMA Fungus">
        <title>IMA Genome-F 10: Nine draft genome sequences of Claviceps purpurea s.lat., including C. arundinis, C. humidiphila, and C. cf. spartinae, pseudomolecules for the pitch canker pathogen Fusarium circinatum, draft genome of Davidsoniella eucalypti, Grosmannia galeiformis, Quambalaria eucalypti, and Teratosphaeria destructans.</title>
        <authorList>
            <person name="Wingfield B.D."/>
            <person name="Liu M."/>
            <person name="Nguyen H.D."/>
            <person name="Lane F.A."/>
            <person name="Morgan S.W."/>
            <person name="De Vos L."/>
            <person name="Wilken P.M."/>
            <person name="Duong T.A."/>
            <person name="Aylward J."/>
            <person name="Coetzee M.P."/>
            <person name="Dadej K."/>
            <person name="De Beer Z.W."/>
            <person name="Findlay W."/>
            <person name="Havenga M."/>
            <person name="Kolarik M."/>
            <person name="Menzies J.G."/>
            <person name="Naidoo K."/>
            <person name="Pochopski O."/>
            <person name="Shoukouhi P."/>
            <person name="Santana Q.C."/>
            <person name="Seifert K.A."/>
            <person name="Soal N."/>
            <person name="Steenkamp E.T."/>
            <person name="Tatham C.T."/>
            <person name="van der Nest M.A."/>
            <person name="Wingfield M.J."/>
        </authorList>
    </citation>
    <scope>NUCLEOTIDE SEQUENCE [LARGE SCALE GENOMIC DNA]</scope>
    <source>
        <strain evidence="2">CMW44962</strain>
    </source>
</reference>
<protein>
    <submittedName>
        <fullName evidence="2">MutL 1</fullName>
    </submittedName>
</protein>
<comment type="caution">
    <text evidence="2">The sequence shown here is derived from an EMBL/GenBank/DDBJ whole genome shotgun (WGS) entry which is preliminary data.</text>
</comment>
<reference evidence="2 3" key="2">
    <citation type="journal article" date="2021" name="Curr. Genet.">
        <title>Genetic response to nitrogen starvation in the aggressive Eucalyptus foliar pathogen Teratosphaeria destructans.</title>
        <authorList>
            <person name="Havenga M."/>
            <person name="Wingfield B.D."/>
            <person name="Wingfield M.J."/>
            <person name="Dreyer L.L."/>
            <person name="Roets F."/>
            <person name="Aylward J."/>
        </authorList>
    </citation>
    <scope>NUCLEOTIDE SEQUENCE [LARGE SCALE GENOMIC DNA]</scope>
    <source>
        <strain evidence="2">CMW44962</strain>
    </source>
</reference>
<dbReference type="AlphaFoldDB" id="A0A9W7T2G5"/>
<proteinExistence type="predicted"/>
<evidence type="ECO:0000313" key="3">
    <source>
        <dbReference type="Proteomes" id="UP001138500"/>
    </source>
</evidence>
<accession>A0A9W7T2G5</accession>
<gene>
    <name evidence="2" type="ORF">Tdes44962_MAKER06454</name>
</gene>
<feature type="chain" id="PRO_5040902609" evidence="1">
    <location>
        <begin position="22"/>
        <end position="269"/>
    </location>
</feature>
<feature type="signal peptide" evidence="1">
    <location>
        <begin position="1"/>
        <end position="21"/>
    </location>
</feature>
<keyword evidence="1" id="KW-0732">Signal</keyword>